<proteinExistence type="predicted"/>
<dbReference type="RefSeq" id="WP_371569143.1">
    <property type="nucleotide sequence ID" value="NZ_JASMRN010000004.1"/>
</dbReference>
<keyword evidence="1" id="KW-0812">Transmembrane</keyword>
<sequence>MKLTNEQINYVEIYIISKDIKWYELQVELTDHMINSMEEFWKADPELTFHQVKHYAEERFGRNGFKAIEEERTQILRKEFRRMQWKMIADYLKFPKIFASSLALIVVYKSSFYFDKPVKFIAMLYILLLVAYIPSFYSYFRNRKIKGKRFLQIEISNPMVLGFGFVNLGLNGVSLFMEWIEQYNILKLLYCAVLILGVLSLITGKKIYEKSLSSIKKQYQLT</sequence>
<organism evidence="2 3">
    <name type="scientific">Flavobacterium frigidarium</name>
    <dbReference type="NCBI Taxonomy" id="99286"/>
    <lineage>
        <taxon>Bacteria</taxon>
        <taxon>Pseudomonadati</taxon>
        <taxon>Bacteroidota</taxon>
        <taxon>Flavobacteriia</taxon>
        <taxon>Flavobacteriales</taxon>
        <taxon>Flavobacteriaceae</taxon>
        <taxon>Flavobacterium</taxon>
    </lineage>
</organism>
<dbReference type="Proteomes" id="UP001568894">
    <property type="component" value="Unassembled WGS sequence"/>
</dbReference>
<comment type="caution">
    <text evidence="2">The sequence shown here is derived from an EMBL/GenBank/DDBJ whole genome shotgun (WGS) entry which is preliminary data.</text>
</comment>
<feature type="transmembrane region" description="Helical" evidence="1">
    <location>
        <begin position="160"/>
        <end position="179"/>
    </location>
</feature>
<keyword evidence="3" id="KW-1185">Reference proteome</keyword>
<feature type="transmembrane region" description="Helical" evidence="1">
    <location>
        <begin position="91"/>
        <end position="108"/>
    </location>
</feature>
<feature type="transmembrane region" description="Helical" evidence="1">
    <location>
        <begin position="185"/>
        <end position="204"/>
    </location>
</feature>
<protein>
    <recommendedName>
        <fullName evidence="4">DUF2812 domain-containing protein</fullName>
    </recommendedName>
</protein>
<evidence type="ECO:0000313" key="2">
    <source>
        <dbReference type="EMBL" id="MEZ7514973.1"/>
    </source>
</evidence>
<evidence type="ECO:0000313" key="3">
    <source>
        <dbReference type="Proteomes" id="UP001568894"/>
    </source>
</evidence>
<dbReference type="EMBL" id="JASMRN010000004">
    <property type="protein sequence ID" value="MEZ7514973.1"/>
    <property type="molecule type" value="Genomic_DNA"/>
</dbReference>
<name>A0ABV4KBE6_9FLAO</name>
<accession>A0ABV4KBE6</accession>
<gene>
    <name evidence="2" type="ORF">QO192_06710</name>
</gene>
<evidence type="ECO:0008006" key="4">
    <source>
        <dbReference type="Google" id="ProtNLM"/>
    </source>
</evidence>
<feature type="transmembrane region" description="Helical" evidence="1">
    <location>
        <begin position="120"/>
        <end position="140"/>
    </location>
</feature>
<keyword evidence="1" id="KW-1133">Transmembrane helix</keyword>
<evidence type="ECO:0000256" key="1">
    <source>
        <dbReference type="SAM" id="Phobius"/>
    </source>
</evidence>
<keyword evidence="1" id="KW-0472">Membrane</keyword>
<reference evidence="2 3" key="1">
    <citation type="submission" date="2023-05" db="EMBL/GenBank/DDBJ databases">
        <title>Adaptations of aquatic viruses from atmosphere-close ecosystems of the Central Arctic Ocean.</title>
        <authorList>
            <person name="Rahlff J."/>
            <person name="Holmfeldt K."/>
        </authorList>
    </citation>
    <scope>NUCLEOTIDE SEQUENCE [LARGE SCALE GENOMIC DNA]</scope>
    <source>
        <strain evidence="2 3">Arc14</strain>
    </source>
</reference>